<comment type="function">
    <text evidence="8">Involved in the biosynthesis of lipid A, a phosphorylated glycolipid that anchors the lipopolysaccharide to the outer membrane of the cell.</text>
</comment>
<evidence type="ECO:0000256" key="4">
    <source>
        <dbReference type="ARBA" id="ARBA00022679"/>
    </source>
</evidence>
<dbReference type="InterPro" id="IPR011004">
    <property type="entry name" value="Trimer_LpxA-like_sf"/>
</dbReference>
<dbReference type="InterPro" id="IPR018357">
    <property type="entry name" value="Hexapep_transf_CS"/>
</dbReference>
<keyword evidence="7 8" id="KW-0012">Acyltransferase</keyword>
<comment type="caution">
    <text evidence="10">The sequence shown here is derived from an EMBL/GenBank/DDBJ whole genome shotgun (WGS) entry which is preliminary data.</text>
</comment>
<comment type="subunit">
    <text evidence="8">Homotrimer.</text>
</comment>
<evidence type="ECO:0000256" key="6">
    <source>
        <dbReference type="ARBA" id="ARBA00023098"/>
    </source>
</evidence>
<evidence type="ECO:0000256" key="5">
    <source>
        <dbReference type="ARBA" id="ARBA00022737"/>
    </source>
</evidence>
<dbReference type="PANTHER" id="PTHR43480:SF1">
    <property type="entry name" value="ACYL-[ACYL-CARRIER-PROTEIN]--UDP-N-ACETYLGLUCOSAMINE O-ACYLTRANSFERASE, MITOCHONDRIAL-RELATED"/>
    <property type="match status" value="1"/>
</dbReference>
<name>A0A2P7SBH2_9HYPH</name>
<dbReference type="GO" id="GO:0009245">
    <property type="term" value="P:lipid A biosynthetic process"/>
    <property type="evidence" value="ECO:0007669"/>
    <property type="project" value="UniProtKB-UniRule"/>
</dbReference>
<dbReference type="GO" id="GO:0008780">
    <property type="term" value="F:acyl-[acyl-carrier-protein]-UDP-N-acetylglucosamine O-acyltransferase activity"/>
    <property type="evidence" value="ECO:0007669"/>
    <property type="project" value="UniProtKB-UniRule"/>
</dbReference>
<dbReference type="InterPro" id="IPR001451">
    <property type="entry name" value="Hexapep"/>
</dbReference>
<protein>
    <recommendedName>
        <fullName evidence="8">Acyl-[acyl-carrier-protein]--UDP-N-acetylglucosamine O-acyltransferase</fullName>
        <shortName evidence="8">UDP-N-acetylglucosamine acyltransferase</shortName>
        <ecNumber evidence="8">2.3.1.129</ecNumber>
    </recommendedName>
</protein>
<evidence type="ECO:0000256" key="3">
    <source>
        <dbReference type="ARBA" id="ARBA00022556"/>
    </source>
</evidence>
<dbReference type="AlphaFoldDB" id="A0A2P7SBH2"/>
<dbReference type="InterPro" id="IPR010137">
    <property type="entry name" value="Lipid_A_LpxA"/>
</dbReference>
<dbReference type="PIRSF" id="PIRSF000456">
    <property type="entry name" value="UDP-GlcNAc_acltr"/>
    <property type="match status" value="1"/>
</dbReference>
<evidence type="ECO:0000256" key="1">
    <source>
        <dbReference type="ARBA" id="ARBA00022490"/>
    </source>
</evidence>
<dbReference type="InterPro" id="IPR029098">
    <property type="entry name" value="Acetyltransf_C"/>
</dbReference>
<dbReference type="RefSeq" id="WP_106724995.1">
    <property type="nucleotide sequence ID" value="NZ_PXYL01000007.1"/>
</dbReference>
<reference evidence="10 11" key="1">
    <citation type="submission" date="2018-03" db="EMBL/GenBank/DDBJ databases">
        <title>The draft genome of Mesorhizobium soli JCM 19897.</title>
        <authorList>
            <person name="Li L."/>
            <person name="Liu L."/>
            <person name="Liang L."/>
            <person name="Wang T."/>
            <person name="Zhang X."/>
        </authorList>
    </citation>
    <scope>NUCLEOTIDE SEQUENCE [LARGE SCALE GENOMIC DNA]</scope>
    <source>
        <strain evidence="10 11">JCM 19897</strain>
    </source>
</reference>
<comment type="catalytic activity">
    <reaction evidence="8">
        <text>a (3R)-hydroxyacyl-[ACP] + UDP-N-acetyl-alpha-D-glucosamine = a UDP-3-O-[(3R)-3-hydroxyacyl]-N-acetyl-alpha-D-glucosamine + holo-[ACP]</text>
        <dbReference type="Rhea" id="RHEA:67812"/>
        <dbReference type="Rhea" id="RHEA-COMP:9685"/>
        <dbReference type="Rhea" id="RHEA-COMP:9945"/>
        <dbReference type="ChEBI" id="CHEBI:57705"/>
        <dbReference type="ChEBI" id="CHEBI:64479"/>
        <dbReference type="ChEBI" id="CHEBI:78827"/>
        <dbReference type="ChEBI" id="CHEBI:173225"/>
        <dbReference type="EC" id="2.3.1.129"/>
    </reaction>
</comment>
<dbReference type="Gene3D" id="1.20.1180.10">
    <property type="entry name" value="Udp N-acetylglucosamine O-acyltransferase, C-terminal domain"/>
    <property type="match status" value="1"/>
</dbReference>
<gene>
    <name evidence="8" type="primary">lpxA</name>
    <name evidence="10" type="ORF">C7I85_16090</name>
</gene>
<proteinExistence type="inferred from homology"/>
<dbReference type="InterPro" id="IPR037157">
    <property type="entry name" value="Acetyltransf_C_sf"/>
</dbReference>
<organism evidence="10 11">
    <name type="scientific">Pseudaminobacter soli</name>
    <name type="common">ex Li et al. 2025</name>
    <dbReference type="NCBI Taxonomy" id="1295366"/>
    <lineage>
        <taxon>Bacteria</taxon>
        <taxon>Pseudomonadati</taxon>
        <taxon>Pseudomonadota</taxon>
        <taxon>Alphaproteobacteria</taxon>
        <taxon>Hyphomicrobiales</taxon>
        <taxon>Phyllobacteriaceae</taxon>
        <taxon>Pseudaminobacter</taxon>
    </lineage>
</organism>
<evidence type="ECO:0000313" key="11">
    <source>
        <dbReference type="Proteomes" id="UP000240653"/>
    </source>
</evidence>
<keyword evidence="1 8" id="KW-0963">Cytoplasm</keyword>
<comment type="pathway">
    <text evidence="8">Glycolipid biosynthesis; lipid IV(A) biosynthesis; lipid IV(A) from (3R)-3-hydroxytetradecanoyl-[acyl-carrier-protein] and UDP-N-acetyl-alpha-D-glucosamine: step 1/6.</text>
</comment>
<evidence type="ECO:0000259" key="9">
    <source>
        <dbReference type="Pfam" id="PF13720"/>
    </source>
</evidence>
<keyword evidence="5 8" id="KW-0677">Repeat</keyword>
<dbReference type="SUPFAM" id="SSF51161">
    <property type="entry name" value="Trimeric LpxA-like enzymes"/>
    <property type="match status" value="1"/>
</dbReference>
<dbReference type="PANTHER" id="PTHR43480">
    <property type="entry name" value="ACYL-[ACYL-CARRIER-PROTEIN]--UDP-N-ACETYLGLUCOSAMINE O-ACYLTRANSFERASE"/>
    <property type="match status" value="1"/>
</dbReference>
<comment type="similarity">
    <text evidence="8">Belongs to the transferase hexapeptide repeat family. LpxA subfamily.</text>
</comment>
<dbReference type="EMBL" id="PXYL01000007">
    <property type="protein sequence ID" value="PSJ59853.1"/>
    <property type="molecule type" value="Genomic_DNA"/>
</dbReference>
<dbReference type="GO" id="GO:0016020">
    <property type="term" value="C:membrane"/>
    <property type="evidence" value="ECO:0007669"/>
    <property type="project" value="GOC"/>
</dbReference>
<keyword evidence="2 8" id="KW-0444">Lipid biosynthesis</keyword>
<evidence type="ECO:0000313" key="10">
    <source>
        <dbReference type="EMBL" id="PSJ59853.1"/>
    </source>
</evidence>
<dbReference type="Proteomes" id="UP000240653">
    <property type="component" value="Unassembled WGS sequence"/>
</dbReference>
<sequence length="277" mass="29231">MQTETFIHPSAIVEAGAQIGAGVYVGPLCYIGSDVVIGNGVKLISNVTIIGATTIGDGCTIHPQSVLGGQPQNNAHKGGRTTLTVGKNCTIREFVTMNVGTDNARGATIVGDNCNILAYCHIAHDCVIGNNVTFTNGATLAGHCEIGDNVGIGGLSALHQFVRVGHNAFIAGGTMVNNDVIPYAIAVGNRAKLRGLNVVGLRRSGMSKAEILKLRRAYLTLFDRSRPLSENIEIARAEFSDSEAAMKIINFLSKRGKRPFTFPPLKGAVDDDADDLD</sequence>
<feature type="domain" description="UDP N-acetylglucosamine O-acyltransferase C-terminal" evidence="9">
    <location>
        <begin position="179"/>
        <end position="255"/>
    </location>
</feature>
<evidence type="ECO:0000256" key="8">
    <source>
        <dbReference type="HAMAP-Rule" id="MF_00387"/>
    </source>
</evidence>
<dbReference type="UniPathway" id="UPA00359">
    <property type="reaction ID" value="UER00477"/>
</dbReference>
<dbReference type="PROSITE" id="PS00101">
    <property type="entry name" value="HEXAPEP_TRANSFERASES"/>
    <property type="match status" value="2"/>
</dbReference>
<dbReference type="GO" id="GO:0005737">
    <property type="term" value="C:cytoplasm"/>
    <property type="evidence" value="ECO:0007669"/>
    <property type="project" value="UniProtKB-SubCell"/>
</dbReference>
<dbReference type="HAMAP" id="MF_00387">
    <property type="entry name" value="LpxA"/>
    <property type="match status" value="1"/>
</dbReference>
<dbReference type="Gene3D" id="2.160.10.10">
    <property type="entry name" value="Hexapeptide repeat proteins"/>
    <property type="match status" value="1"/>
</dbReference>
<evidence type="ECO:0000256" key="2">
    <source>
        <dbReference type="ARBA" id="ARBA00022516"/>
    </source>
</evidence>
<keyword evidence="3 8" id="KW-0441">Lipid A biosynthesis</keyword>
<keyword evidence="4 8" id="KW-0808">Transferase</keyword>
<evidence type="ECO:0000256" key="7">
    <source>
        <dbReference type="ARBA" id="ARBA00023315"/>
    </source>
</evidence>
<accession>A0A2P7SBH2</accession>
<dbReference type="EC" id="2.3.1.129" evidence="8"/>
<dbReference type="NCBIfam" id="TIGR01852">
    <property type="entry name" value="lipid_A_lpxA"/>
    <property type="match status" value="1"/>
</dbReference>
<dbReference type="CDD" id="cd03351">
    <property type="entry name" value="LbH_UDP-GlcNAc_AT"/>
    <property type="match status" value="1"/>
</dbReference>
<keyword evidence="6 8" id="KW-0443">Lipid metabolism</keyword>
<dbReference type="Pfam" id="PF13720">
    <property type="entry name" value="Acetyltransf_11"/>
    <property type="match status" value="1"/>
</dbReference>
<dbReference type="OrthoDB" id="9807278at2"/>
<keyword evidence="11" id="KW-1185">Reference proteome</keyword>
<dbReference type="NCBIfam" id="NF003657">
    <property type="entry name" value="PRK05289.1"/>
    <property type="match status" value="1"/>
</dbReference>
<dbReference type="Pfam" id="PF00132">
    <property type="entry name" value="Hexapep"/>
    <property type="match status" value="2"/>
</dbReference>
<comment type="subcellular location">
    <subcellularLocation>
        <location evidence="8">Cytoplasm</location>
    </subcellularLocation>
</comment>